<dbReference type="GO" id="GO:0016887">
    <property type="term" value="F:ATP hydrolysis activity"/>
    <property type="evidence" value="ECO:0007669"/>
    <property type="project" value="InterPro"/>
</dbReference>
<dbReference type="InterPro" id="IPR014721">
    <property type="entry name" value="Ribsml_uS5_D2-typ_fold_subgr"/>
</dbReference>
<dbReference type="AlphaFoldDB" id="A0A9P0LUQ4"/>
<comment type="caution">
    <text evidence="7">The sequence shown here is derived from an EMBL/GenBank/DDBJ whole genome shotgun (WGS) entry which is preliminary data.</text>
</comment>
<feature type="domain" description="DNA mismatch repair protein S5" evidence="6">
    <location>
        <begin position="1"/>
        <end position="77"/>
    </location>
</feature>
<accession>A0A9P0LUQ4</accession>
<dbReference type="GO" id="GO:0006298">
    <property type="term" value="P:mismatch repair"/>
    <property type="evidence" value="ECO:0007669"/>
    <property type="project" value="InterPro"/>
</dbReference>
<dbReference type="SUPFAM" id="SSF54211">
    <property type="entry name" value="Ribosomal protein S5 domain 2-like"/>
    <property type="match status" value="1"/>
</dbReference>
<organism evidence="7 8">
    <name type="scientific">Acanthoscelides obtectus</name>
    <name type="common">Bean weevil</name>
    <name type="synonym">Bruchus obtectus</name>
    <dbReference type="NCBI Taxonomy" id="200917"/>
    <lineage>
        <taxon>Eukaryota</taxon>
        <taxon>Metazoa</taxon>
        <taxon>Ecdysozoa</taxon>
        <taxon>Arthropoda</taxon>
        <taxon>Hexapoda</taxon>
        <taxon>Insecta</taxon>
        <taxon>Pterygota</taxon>
        <taxon>Neoptera</taxon>
        <taxon>Endopterygota</taxon>
        <taxon>Coleoptera</taxon>
        <taxon>Polyphaga</taxon>
        <taxon>Cucujiformia</taxon>
        <taxon>Chrysomeloidea</taxon>
        <taxon>Chrysomelidae</taxon>
        <taxon>Bruchinae</taxon>
        <taxon>Bruchini</taxon>
        <taxon>Acanthoscelides</taxon>
    </lineage>
</organism>
<protein>
    <recommendedName>
        <fullName evidence="6">DNA mismatch repair protein S5 domain-containing protein</fullName>
    </recommendedName>
</protein>
<gene>
    <name evidence="7" type="ORF">ACAOBT_LOCUS26597</name>
</gene>
<evidence type="ECO:0000259" key="6">
    <source>
        <dbReference type="SMART" id="SM01340"/>
    </source>
</evidence>
<evidence type="ECO:0000256" key="3">
    <source>
        <dbReference type="ARBA" id="ARBA00022763"/>
    </source>
</evidence>
<reference evidence="7" key="1">
    <citation type="submission" date="2022-03" db="EMBL/GenBank/DDBJ databases">
        <authorList>
            <person name="Sayadi A."/>
        </authorList>
    </citation>
    <scope>NUCLEOTIDE SEQUENCE</scope>
</reference>
<evidence type="ECO:0000256" key="5">
    <source>
        <dbReference type="ARBA" id="ARBA00023242"/>
    </source>
</evidence>
<dbReference type="Pfam" id="PF01119">
    <property type="entry name" value="DNA_mis_repair"/>
    <property type="match status" value="1"/>
</dbReference>
<dbReference type="GO" id="GO:0005524">
    <property type="term" value="F:ATP binding"/>
    <property type="evidence" value="ECO:0007669"/>
    <property type="project" value="InterPro"/>
</dbReference>
<evidence type="ECO:0000256" key="4">
    <source>
        <dbReference type="ARBA" id="ARBA00023204"/>
    </source>
</evidence>
<dbReference type="PANTHER" id="PTHR10073">
    <property type="entry name" value="DNA MISMATCH REPAIR PROTEIN MLH, PMS, MUTL"/>
    <property type="match status" value="1"/>
</dbReference>
<evidence type="ECO:0000256" key="1">
    <source>
        <dbReference type="ARBA" id="ARBA00004123"/>
    </source>
</evidence>
<keyword evidence="8" id="KW-1185">Reference proteome</keyword>
<dbReference type="GO" id="GO:0140664">
    <property type="term" value="F:ATP-dependent DNA damage sensor activity"/>
    <property type="evidence" value="ECO:0007669"/>
    <property type="project" value="InterPro"/>
</dbReference>
<dbReference type="GO" id="GO:0030983">
    <property type="term" value="F:mismatched DNA binding"/>
    <property type="evidence" value="ECO:0007669"/>
    <property type="project" value="InterPro"/>
</dbReference>
<evidence type="ECO:0000313" key="8">
    <source>
        <dbReference type="Proteomes" id="UP001152888"/>
    </source>
</evidence>
<dbReference type="GO" id="GO:0032389">
    <property type="term" value="C:MutLalpha complex"/>
    <property type="evidence" value="ECO:0007669"/>
    <property type="project" value="TreeGrafter"/>
</dbReference>
<dbReference type="Gene3D" id="3.30.230.10">
    <property type="match status" value="1"/>
</dbReference>
<dbReference type="InterPro" id="IPR020568">
    <property type="entry name" value="Ribosomal_Su5_D2-typ_SF"/>
</dbReference>
<dbReference type="FunFam" id="3.30.230.10:FF:000014">
    <property type="entry name" value="DNA mismatch repair protein Mlh1"/>
    <property type="match status" value="1"/>
</dbReference>
<keyword evidence="3" id="KW-0227">DNA damage</keyword>
<evidence type="ECO:0000256" key="2">
    <source>
        <dbReference type="ARBA" id="ARBA00006082"/>
    </source>
</evidence>
<keyword evidence="5" id="KW-0539">Nucleus</keyword>
<dbReference type="InterPro" id="IPR013507">
    <property type="entry name" value="DNA_mismatch_S5_2-like"/>
</dbReference>
<dbReference type="PANTHER" id="PTHR10073:SF12">
    <property type="entry name" value="DNA MISMATCH REPAIR PROTEIN MLH1"/>
    <property type="match status" value="1"/>
</dbReference>
<sequence length="78" mass="9154">MTNVNYSTKTFQFLLFINHRLVDCQSLKKSIDHVYETYLPKNAHPFVYMSLELDPGNIDVNISPTKHEVHFLNEQQNS</sequence>
<dbReference type="InterPro" id="IPR038973">
    <property type="entry name" value="MutL/Mlh/Pms-like"/>
</dbReference>
<evidence type="ECO:0000313" key="7">
    <source>
        <dbReference type="EMBL" id="CAH2002093.1"/>
    </source>
</evidence>
<dbReference type="SMART" id="SM01340">
    <property type="entry name" value="DNA_mis_repair"/>
    <property type="match status" value="1"/>
</dbReference>
<comment type="subcellular location">
    <subcellularLocation>
        <location evidence="1">Nucleus</location>
    </subcellularLocation>
</comment>
<proteinExistence type="inferred from homology"/>
<name>A0A9P0LUQ4_ACAOB</name>
<dbReference type="Proteomes" id="UP001152888">
    <property type="component" value="Unassembled WGS sequence"/>
</dbReference>
<dbReference type="OrthoDB" id="10263226at2759"/>
<dbReference type="EMBL" id="CAKOFQ010007481">
    <property type="protein sequence ID" value="CAH2002093.1"/>
    <property type="molecule type" value="Genomic_DNA"/>
</dbReference>
<comment type="similarity">
    <text evidence="2">Belongs to the DNA mismatch repair MutL/HexB family.</text>
</comment>
<keyword evidence="4" id="KW-0234">DNA repair</keyword>